<dbReference type="EMBL" id="CP069102">
    <property type="protein sequence ID" value="QSS49548.1"/>
    <property type="molecule type" value="Genomic_DNA"/>
</dbReference>
<keyword evidence="5" id="KW-0812">Transmembrane</keyword>
<dbReference type="InterPro" id="IPR000608">
    <property type="entry name" value="UBC"/>
</dbReference>
<keyword evidence="5" id="KW-0472">Membrane</keyword>
<evidence type="ECO:0000256" key="3">
    <source>
        <dbReference type="PROSITE-ProRule" id="PRU10133"/>
    </source>
</evidence>
<feature type="active site" description="Glycyl thioester intermediate" evidence="3">
    <location>
        <position position="170"/>
    </location>
</feature>
<dbReference type="InterPro" id="IPR016135">
    <property type="entry name" value="UBQ-conjugating_enzyme/RWD"/>
</dbReference>
<dbReference type="Proteomes" id="UP000663419">
    <property type="component" value="Chromosome 1"/>
</dbReference>
<feature type="region of interest" description="Disordered" evidence="4">
    <location>
        <begin position="540"/>
        <end position="636"/>
    </location>
</feature>
<sequence length="636" mass="68651">MSNDDDHIVVSVSVCVCVCVCTLCLLGHFVSLIPWYPRPGPRLNSNPGYLSIFPDWTGIQKRQQYHNLHRTQFSMASGFRRLASDHASLHRDGMPPHYLFPSANNASSPFPDDLTQLVVLLTGPQGTPYSQGLWRLHLRMPEDYPQSPPKAAFRTRIWHPNVDESTGAVCVDTLKKDWEPKLTLRDVLITISCLLIHPNPDSALNSAAGSLLQDDYDAFARQAELMTSIHAPIPKDMNDAVMDAKRRGDESGVIVPENKGRSAEAIITSRKTALTSSLSTVIMKKAVAHKNQTSQRIEKLDIRVKETSQNELLSSSSSQSSSSLSPFAQDRRSAHEDESDNEDTGGPSKENDPSLSPCPVVITTPSNSRKSVLGKRPLAVLESASEPELGPVDYSCDADVNVNAHSHSQDDDHDGMTPSERNIAANALASEQQQPLKSPKLSVLARGVNSSGRVRDDYPERIVSAPERNDSNKDSNGNGGKRVDRSSRQSSIFGLSQQLPSQLLLHLSNEKPSGGGKENDASTTTTSFILPASATIVTTAATHTSSTDKPEQPQPSGSASGLGTLAETIPLSGTHPPNNRKPAKAPQQPPSVPSSMSVSKSTKNNSNSTTNKNRAAQKVSSAAAKAKATRVGLRRL</sequence>
<dbReference type="Pfam" id="PF00179">
    <property type="entry name" value="UQ_con"/>
    <property type="match status" value="1"/>
</dbReference>
<feature type="compositionally biased region" description="Low complexity" evidence="4">
    <location>
        <begin position="312"/>
        <end position="325"/>
    </location>
</feature>
<protein>
    <submittedName>
        <fullName evidence="7">Ubiquitin-conjugating enzyme</fullName>
    </submittedName>
</protein>
<dbReference type="PROSITE" id="PS00183">
    <property type="entry name" value="UBC_1"/>
    <property type="match status" value="1"/>
</dbReference>
<name>A0A8A1L593_AJEC8</name>
<keyword evidence="1" id="KW-0808">Transferase</keyword>
<keyword evidence="5" id="KW-1133">Transmembrane helix</keyword>
<evidence type="ECO:0000313" key="8">
    <source>
        <dbReference type="Proteomes" id="UP000663419"/>
    </source>
</evidence>
<feature type="transmembrane region" description="Helical" evidence="5">
    <location>
        <begin position="12"/>
        <end position="36"/>
    </location>
</feature>
<feature type="region of interest" description="Disordered" evidence="4">
    <location>
        <begin position="310"/>
        <end position="373"/>
    </location>
</feature>
<dbReference type="AlphaFoldDB" id="A0A8A1L593"/>
<dbReference type="CDD" id="cd23804">
    <property type="entry name" value="UBCc_UBE2S"/>
    <property type="match status" value="1"/>
</dbReference>
<organism evidence="7 8">
    <name type="scientific">Ajellomyces capsulatus (strain H88)</name>
    <name type="common">Darling's disease fungus</name>
    <name type="synonym">Histoplasma capsulatum</name>
    <dbReference type="NCBI Taxonomy" id="544711"/>
    <lineage>
        <taxon>Eukaryota</taxon>
        <taxon>Fungi</taxon>
        <taxon>Dikarya</taxon>
        <taxon>Ascomycota</taxon>
        <taxon>Pezizomycotina</taxon>
        <taxon>Eurotiomycetes</taxon>
        <taxon>Eurotiomycetidae</taxon>
        <taxon>Onygenales</taxon>
        <taxon>Ajellomycetaceae</taxon>
        <taxon>Histoplasma</taxon>
    </lineage>
</organism>
<dbReference type="GO" id="GO:0016740">
    <property type="term" value="F:transferase activity"/>
    <property type="evidence" value="ECO:0007669"/>
    <property type="project" value="UniProtKB-KW"/>
</dbReference>
<keyword evidence="2" id="KW-0833">Ubl conjugation pathway</keyword>
<dbReference type="PANTHER" id="PTHR24068">
    <property type="entry name" value="UBIQUITIN-CONJUGATING ENZYME E2"/>
    <property type="match status" value="1"/>
</dbReference>
<dbReference type="VEuPathDB" id="FungiDB:I7I53_09940"/>
<evidence type="ECO:0000256" key="5">
    <source>
        <dbReference type="SAM" id="Phobius"/>
    </source>
</evidence>
<gene>
    <name evidence="7" type="ORF">I7I53_09940</name>
</gene>
<evidence type="ECO:0000256" key="2">
    <source>
        <dbReference type="ARBA" id="ARBA00022786"/>
    </source>
</evidence>
<dbReference type="PROSITE" id="PS50127">
    <property type="entry name" value="UBC_2"/>
    <property type="match status" value="1"/>
</dbReference>
<reference evidence="7" key="1">
    <citation type="submission" date="2021-01" db="EMBL/GenBank/DDBJ databases">
        <title>Chromosome-level genome assembly of a human fungal pathogen reveals clustering of transcriptionally co-regulated genes.</title>
        <authorList>
            <person name="Voorhies M."/>
            <person name="Cohen S."/>
            <person name="Shea T.P."/>
            <person name="Petrus S."/>
            <person name="Munoz J.F."/>
            <person name="Poplawski S."/>
            <person name="Goldman W.E."/>
            <person name="Michael T."/>
            <person name="Cuomo C.A."/>
            <person name="Sil A."/>
            <person name="Beyhan S."/>
        </authorList>
    </citation>
    <scope>NUCLEOTIDE SEQUENCE</scope>
    <source>
        <strain evidence="7">H88</strain>
    </source>
</reference>
<feature type="domain" description="UBC core" evidence="6">
    <location>
        <begin position="77"/>
        <end position="232"/>
    </location>
</feature>
<proteinExistence type="predicted"/>
<evidence type="ECO:0000313" key="7">
    <source>
        <dbReference type="EMBL" id="QSS49548.1"/>
    </source>
</evidence>
<feature type="region of interest" description="Disordered" evidence="4">
    <location>
        <begin position="430"/>
        <end position="490"/>
    </location>
</feature>
<dbReference type="FunFam" id="3.10.110.10:FF:000077">
    <property type="entry name" value="Ubiquitin conjugating enzyme E2"/>
    <property type="match status" value="1"/>
</dbReference>
<dbReference type="SUPFAM" id="SSF54495">
    <property type="entry name" value="UBC-like"/>
    <property type="match status" value="1"/>
</dbReference>
<dbReference type="InterPro" id="IPR023313">
    <property type="entry name" value="UBQ-conjugating_AS"/>
</dbReference>
<evidence type="ECO:0000259" key="6">
    <source>
        <dbReference type="PROSITE" id="PS50127"/>
    </source>
</evidence>
<feature type="compositionally biased region" description="Low complexity" evidence="4">
    <location>
        <begin position="593"/>
        <end position="626"/>
    </location>
</feature>
<accession>A0A8A1L593</accession>
<dbReference type="Gene3D" id="3.10.110.10">
    <property type="entry name" value="Ubiquitin Conjugating Enzyme"/>
    <property type="match status" value="1"/>
</dbReference>
<evidence type="ECO:0000256" key="4">
    <source>
        <dbReference type="SAM" id="MobiDB-lite"/>
    </source>
</evidence>
<dbReference type="SMART" id="SM00212">
    <property type="entry name" value="UBCc"/>
    <property type="match status" value="1"/>
</dbReference>
<evidence type="ECO:0000256" key="1">
    <source>
        <dbReference type="ARBA" id="ARBA00022679"/>
    </source>
</evidence>